<comment type="caution">
    <text evidence="2">The sequence shown here is derived from an EMBL/GenBank/DDBJ whole genome shotgun (WGS) entry which is preliminary data.</text>
</comment>
<dbReference type="InterPro" id="IPR044700">
    <property type="entry name" value="PIP2/PIPL1"/>
</dbReference>
<sequence length="258" mass="27734">MIKRIGASTTFVEIALSSDIQLDIISLAAIKSGGGPSPGGKGHEFPGGKSLGNNKNSGPSPVGKGHEFTNDKIFSNIKNSGPSPGGKGHGFRYAESFGNIKNSGPSSGGKGHEFTTVKIHSKIKITGRRGGEKGHDFPSSVETLGNILNSGPRWGGKVDTVVDVGALQGRSVDGLHCRASVVSDLGVFRRRRTMMILCSSFYISSGRRFRKEALTSLCWLNGLKMNSPYYKSYLQELLYVVGAEMEQKSRENRVELQI</sequence>
<gene>
    <name evidence="2" type="ORF">LVIROSA_LOCUS9395</name>
</gene>
<feature type="compositionally biased region" description="Low complexity" evidence="1">
    <location>
        <begin position="47"/>
        <end position="61"/>
    </location>
</feature>
<dbReference type="GO" id="GO:0045087">
    <property type="term" value="P:innate immune response"/>
    <property type="evidence" value="ECO:0007669"/>
    <property type="project" value="InterPro"/>
</dbReference>
<evidence type="ECO:0000256" key="1">
    <source>
        <dbReference type="SAM" id="MobiDB-lite"/>
    </source>
</evidence>
<reference evidence="2 3" key="1">
    <citation type="submission" date="2022-01" db="EMBL/GenBank/DDBJ databases">
        <authorList>
            <person name="Xiong W."/>
            <person name="Schranz E."/>
        </authorList>
    </citation>
    <scope>NUCLEOTIDE SEQUENCE [LARGE SCALE GENOMIC DNA]</scope>
</reference>
<accession>A0AAU9M2F4</accession>
<proteinExistence type="predicted"/>
<name>A0AAU9M2F4_9ASTR</name>
<dbReference type="PANTHER" id="PTHR34663:SF9">
    <property type="entry name" value="OS06G0637400 PROTEIN"/>
    <property type="match status" value="1"/>
</dbReference>
<organism evidence="2 3">
    <name type="scientific">Lactuca virosa</name>
    <dbReference type="NCBI Taxonomy" id="75947"/>
    <lineage>
        <taxon>Eukaryota</taxon>
        <taxon>Viridiplantae</taxon>
        <taxon>Streptophyta</taxon>
        <taxon>Embryophyta</taxon>
        <taxon>Tracheophyta</taxon>
        <taxon>Spermatophyta</taxon>
        <taxon>Magnoliopsida</taxon>
        <taxon>eudicotyledons</taxon>
        <taxon>Gunneridae</taxon>
        <taxon>Pentapetalae</taxon>
        <taxon>asterids</taxon>
        <taxon>campanulids</taxon>
        <taxon>Asterales</taxon>
        <taxon>Asteraceae</taxon>
        <taxon>Cichorioideae</taxon>
        <taxon>Cichorieae</taxon>
        <taxon>Lactucinae</taxon>
        <taxon>Lactuca</taxon>
    </lineage>
</organism>
<feature type="region of interest" description="Disordered" evidence="1">
    <location>
        <begin position="34"/>
        <end position="94"/>
    </location>
</feature>
<dbReference type="AlphaFoldDB" id="A0AAU9M2F4"/>
<dbReference type="GO" id="GO:0050793">
    <property type="term" value="P:regulation of developmental process"/>
    <property type="evidence" value="ECO:0007669"/>
    <property type="project" value="InterPro"/>
</dbReference>
<dbReference type="Proteomes" id="UP001157418">
    <property type="component" value="Unassembled WGS sequence"/>
</dbReference>
<keyword evidence="3" id="KW-1185">Reference proteome</keyword>
<evidence type="ECO:0000313" key="3">
    <source>
        <dbReference type="Proteomes" id="UP001157418"/>
    </source>
</evidence>
<dbReference type="PANTHER" id="PTHR34663">
    <property type="entry name" value="OS06G0637400 PROTEIN"/>
    <property type="match status" value="1"/>
</dbReference>
<feature type="compositionally biased region" description="Polar residues" evidence="1">
    <location>
        <begin position="72"/>
        <end position="82"/>
    </location>
</feature>
<dbReference type="EMBL" id="CAKMRJ010001112">
    <property type="protein sequence ID" value="CAH1422034.1"/>
    <property type="molecule type" value="Genomic_DNA"/>
</dbReference>
<evidence type="ECO:0000313" key="2">
    <source>
        <dbReference type="EMBL" id="CAH1422034.1"/>
    </source>
</evidence>
<protein>
    <submittedName>
        <fullName evidence="2">Uncharacterized protein</fullName>
    </submittedName>
</protein>